<dbReference type="AlphaFoldDB" id="A0A0V0QTT3"/>
<feature type="coiled-coil region" evidence="5">
    <location>
        <begin position="227"/>
        <end position="269"/>
    </location>
</feature>
<organism evidence="8 9">
    <name type="scientific">Pseudocohnilembus persalinus</name>
    <name type="common">Ciliate</name>
    <dbReference type="NCBI Taxonomy" id="266149"/>
    <lineage>
        <taxon>Eukaryota</taxon>
        <taxon>Sar</taxon>
        <taxon>Alveolata</taxon>
        <taxon>Ciliophora</taxon>
        <taxon>Intramacronucleata</taxon>
        <taxon>Oligohymenophorea</taxon>
        <taxon>Scuticociliatia</taxon>
        <taxon>Philasterida</taxon>
        <taxon>Pseudocohnilembidae</taxon>
        <taxon>Pseudocohnilembus</taxon>
    </lineage>
</organism>
<dbReference type="PANTHER" id="PTHR10159">
    <property type="entry name" value="DUAL SPECIFICITY PROTEIN PHOSPHATASE"/>
    <property type="match status" value="1"/>
</dbReference>
<evidence type="ECO:0000256" key="1">
    <source>
        <dbReference type="ARBA" id="ARBA00008601"/>
    </source>
</evidence>
<proteinExistence type="inferred from homology"/>
<evidence type="ECO:0000256" key="5">
    <source>
        <dbReference type="SAM" id="Coils"/>
    </source>
</evidence>
<dbReference type="InParanoid" id="A0A0V0QTT3"/>
<dbReference type="PANTHER" id="PTHR10159:SF519">
    <property type="entry name" value="DUAL SPECIFICITY PROTEIN PHOSPHATASE MPK3"/>
    <property type="match status" value="1"/>
</dbReference>
<dbReference type="GO" id="GO:0033550">
    <property type="term" value="F:MAP kinase tyrosine phosphatase activity"/>
    <property type="evidence" value="ECO:0007669"/>
    <property type="project" value="TreeGrafter"/>
</dbReference>
<dbReference type="GO" id="GO:0017017">
    <property type="term" value="F:MAP kinase tyrosine/serine/threonine phosphatase activity"/>
    <property type="evidence" value="ECO:0007669"/>
    <property type="project" value="TreeGrafter"/>
</dbReference>
<dbReference type="GO" id="GO:0008330">
    <property type="term" value="F:protein tyrosine/threonine phosphatase activity"/>
    <property type="evidence" value="ECO:0007669"/>
    <property type="project" value="TreeGrafter"/>
</dbReference>
<evidence type="ECO:0000259" key="7">
    <source>
        <dbReference type="PROSITE" id="PS50056"/>
    </source>
</evidence>
<keyword evidence="3" id="KW-0378">Hydrolase</keyword>
<dbReference type="OrthoDB" id="292241at2759"/>
<evidence type="ECO:0000256" key="2">
    <source>
        <dbReference type="ARBA" id="ARBA00013064"/>
    </source>
</evidence>
<dbReference type="GO" id="GO:0043409">
    <property type="term" value="P:negative regulation of MAPK cascade"/>
    <property type="evidence" value="ECO:0007669"/>
    <property type="project" value="TreeGrafter"/>
</dbReference>
<dbReference type="Pfam" id="PF00782">
    <property type="entry name" value="DSPc"/>
    <property type="match status" value="1"/>
</dbReference>
<evidence type="ECO:0000313" key="9">
    <source>
        <dbReference type="Proteomes" id="UP000054937"/>
    </source>
</evidence>
<keyword evidence="5" id="KW-0175">Coiled coil</keyword>
<dbReference type="PROSITE" id="PS50054">
    <property type="entry name" value="TYR_PHOSPHATASE_DUAL"/>
    <property type="match status" value="1"/>
</dbReference>
<protein>
    <recommendedName>
        <fullName evidence="2">protein-tyrosine-phosphatase</fullName>
        <ecNumber evidence="2">3.1.3.48</ecNumber>
    </recommendedName>
</protein>
<name>A0A0V0QTT3_PSEPJ</name>
<sequence length="375" mass="43968">MIIFFIVIQHNDDKLKPRKQKENQIALYYVNQLKNFFIKDKQYWFQSTQNILINLISKYLDEEFANEKNALNNIGITHLINCSPEECKNQYKQDKKYIDIKLSYGTDKNVILDVIDTIIEFISDVISQKGQKVLIYSKEGISRGPTIALAYLIFKNENISLKAALRHLKSVYPKAEPNIDFEIQLQEFQQEQQNSLLRVNSEERIQALNSRTHQKRNSLKLFMESNLHSGENNNKDLEVQLNKLSLQSQQSFNLQIQQIQQKLQQDESNEYDYSQNKNDIGLIDDNLIIDDDDNEKQKNEENKQKQQFVQQQQQQLSSSSQQLIQDSPFLMKSLSLQQKSSLMKSGSLSKDQIMQLKNMKSLIEQHKQQNQKLNQ</sequence>
<dbReference type="EMBL" id="LDAU01000105">
    <property type="protein sequence ID" value="KRX05666.1"/>
    <property type="molecule type" value="Genomic_DNA"/>
</dbReference>
<dbReference type="InterPro" id="IPR000387">
    <property type="entry name" value="Tyr_Pase_dom"/>
</dbReference>
<comment type="similarity">
    <text evidence="1">Belongs to the protein-tyrosine phosphatase family. Non-receptor class dual specificity subfamily.</text>
</comment>
<feature type="domain" description="Tyrosine-protein phosphatase" evidence="6">
    <location>
        <begin position="46"/>
        <end position="194"/>
    </location>
</feature>
<dbReference type="InterPro" id="IPR000340">
    <property type="entry name" value="Dual-sp_phosphatase_cat-dom"/>
</dbReference>
<gene>
    <name evidence="8" type="ORF">PPERSA_09806</name>
</gene>
<accession>A0A0V0QTT3</accession>
<reference evidence="8 9" key="1">
    <citation type="journal article" date="2015" name="Sci. Rep.">
        <title>Genome of the facultative scuticociliatosis pathogen Pseudocohnilembus persalinus provides insight into its virulence through horizontal gene transfer.</title>
        <authorList>
            <person name="Xiong J."/>
            <person name="Wang G."/>
            <person name="Cheng J."/>
            <person name="Tian M."/>
            <person name="Pan X."/>
            <person name="Warren A."/>
            <person name="Jiang C."/>
            <person name="Yuan D."/>
            <person name="Miao W."/>
        </authorList>
    </citation>
    <scope>NUCLEOTIDE SEQUENCE [LARGE SCALE GENOMIC DNA]</scope>
    <source>
        <strain evidence="8">36N120E</strain>
    </source>
</reference>
<evidence type="ECO:0000313" key="8">
    <source>
        <dbReference type="EMBL" id="KRX05666.1"/>
    </source>
</evidence>
<evidence type="ECO:0000256" key="4">
    <source>
        <dbReference type="ARBA" id="ARBA00022912"/>
    </source>
</evidence>
<comment type="caution">
    <text evidence="8">The sequence shown here is derived from an EMBL/GenBank/DDBJ whole genome shotgun (WGS) entry which is preliminary data.</text>
</comment>
<dbReference type="Gene3D" id="3.90.190.10">
    <property type="entry name" value="Protein tyrosine phosphatase superfamily"/>
    <property type="match status" value="1"/>
</dbReference>
<evidence type="ECO:0000259" key="6">
    <source>
        <dbReference type="PROSITE" id="PS50054"/>
    </source>
</evidence>
<dbReference type="SUPFAM" id="SSF52799">
    <property type="entry name" value="(Phosphotyrosine protein) phosphatases II"/>
    <property type="match status" value="1"/>
</dbReference>
<dbReference type="PROSITE" id="PS50056">
    <property type="entry name" value="TYR_PHOSPHATASE_2"/>
    <property type="match status" value="1"/>
</dbReference>
<dbReference type="SMART" id="SM00195">
    <property type="entry name" value="DSPc"/>
    <property type="match status" value="1"/>
</dbReference>
<dbReference type="CDD" id="cd14498">
    <property type="entry name" value="DSP"/>
    <property type="match status" value="1"/>
</dbReference>
<dbReference type="EC" id="3.1.3.48" evidence="2"/>
<dbReference type="InterPro" id="IPR029021">
    <property type="entry name" value="Prot-tyrosine_phosphatase-like"/>
</dbReference>
<dbReference type="InterPro" id="IPR020422">
    <property type="entry name" value="TYR_PHOSPHATASE_DUAL_dom"/>
</dbReference>
<dbReference type="Proteomes" id="UP000054937">
    <property type="component" value="Unassembled WGS sequence"/>
</dbReference>
<keyword evidence="9" id="KW-1185">Reference proteome</keyword>
<dbReference type="GO" id="GO:0005737">
    <property type="term" value="C:cytoplasm"/>
    <property type="evidence" value="ECO:0007669"/>
    <property type="project" value="TreeGrafter"/>
</dbReference>
<evidence type="ECO:0000256" key="3">
    <source>
        <dbReference type="ARBA" id="ARBA00022801"/>
    </source>
</evidence>
<feature type="domain" description="Tyrosine specific protein phosphatases" evidence="7">
    <location>
        <begin position="112"/>
        <end position="173"/>
    </location>
</feature>
<keyword evidence="4" id="KW-0904">Protein phosphatase</keyword>